<dbReference type="Proteomes" id="UP000799441">
    <property type="component" value="Unassembled WGS sequence"/>
</dbReference>
<gene>
    <name evidence="3" type="ORF">K431DRAFT_88855</name>
</gene>
<evidence type="ECO:0000313" key="3">
    <source>
        <dbReference type="EMBL" id="KAF2720692.1"/>
    </source>
</evidence>
<feature type="chain" id="PRO_5040253789" description="Secreted protein" evidence="2">
    <location>
        <begin position="21"/>
        <end position="149"/>
    </location>
</feature>
<reference evidence="3" key="1">
    <citation type="journal article" date="2020" name="Stud. Mycol.">
        <title>101 Dothideomycetes genomes: a test case for predicting lifestyles and emergence of pathogens.</title>
        <authorList>
            <person name="Haridas S."/>
            <person name="Albert R."/>
            <person name="Binder M."/>
            <person name="Bloem J."/>
            <person name="Labutti K."/>
            <person name="Salamov A."/>
            <person name="Andreopoulos B."/>
            <person name="Baker S."/>
            <person name="Barry K."/>
            <person name="Bills G."/>
            <person name="Bluhm B."/>
            <person name="Cannon C."/>
            <person name="Castanera R."/>
            <person name="Culley D."/>
            <person name="Daum C."/>
            <person name="Ezra D."/>
            <person name="Gonzalez J."/>
            <person name="Henrissat B."/>
            <person name="Kuo A."/>
            <person name="Liang C."/>
            <person name="Lipzen A."/>
            <person name="Lutzoni F."/>
            <person name="Magnuson J."/>
            <person name="Mondo S."/>
            <person name="Nolan M."/>
            <person name="Ohm R."/>
            <person name="Pangilinan J."/>
            <person name="Park H.-J."/>
            <person name="Ramirez L."/>
            <person name="Alfaro M."/>
            <person name="Sun H."/>
            <person name="Tritt A."/>
            <person name="Yoshinaga Y."/>
            <person name="Zwiers L.-H."/>
            <person name="Turgeon B."/>
            <person name="Goodwin S."/>
            <person name="Spatafora J."/>
            <person name="Crous P."/>
            <person name="Grigoriev I."/>
        </authorList>
    </citation>
    <scope>NUCLEOTIDE SEQUENCE</scope>
    <source>
        <strain evidence="3">CBS 116435</strain>
    </source>
</reference>
<evidence type="ECO:0000256" key="1">
    <source>
        <dbReference type="SAM" id="MobiDB-lite"/>
    </source>
</evidence>
<organism evidence="3 4">
    <name type="scientific">Polychaeton citri CBS 116435</name>
    <dbReference type="NCBI Taxonomy" id="1314669"/>
    <lineage>
        <taxon>Eukaryota</taxon>
        <taxon>Fungi</taxon>
        <taxon>Dikarya</taxon>
        <taxon>Ascomycota</taxon>
        <taxon>Pezizomycotina</taxon>
        <taxon>Dothideomycetes</taxon>
        <taxon>Dothideomycetidae</taxon>
        <taxon>Capnodiales</taxon>
        <taxon>Capnodiaceae</taxon>
        <taxon>Polychaeton</taxon>
    </lineage>
</organism>
<feature type="region of interest" description="Disordered" evidence="1">
    <location>
        <begin position="18"/>
        <end position="37"/>
    </location>
</feature>
<protein>
    <recommendedName>
        <fullName evidence="5">Secreted protein</fullName>
    </recommendedName>
</protein>
<accession>A0A9P4Q4Z7</accession>
<name>A0A9P4Q4Z7_9PEZI</name>
<evidence type="ECO:0008006" key="5">
    <source>
        <dbReference type="Google" id="ProtNLM"/>
    </source>
</evidence>
<sequence>MHGCALICFLFVSRVPPPSTKQPEAGTHRVPPSRSFQSLSHPAVASASPALPACPPALALPCLVLSCLNRCPASGTLHIDCTALVSRLLLLPDTHTHTRTHNHIHIDIRIHTHTHTHTYKTTSILTSATHCHAPALGSPSAHSSGILPP</sequence>
<evidence type="ECO:0000256" key="2">
    <source>
        <dbReference type="SAM" id="SignalP"/>
    </source>
</evidence>
<comment type="caution">
    <text evidence="3">The sequence shown here is derived from an EMBL/GenBank/DDBJ whole genome shotgun (WGS) entry which is preliminary data.</text>
</comment>
<keyword evidence="4" id="KW-1185">Reference proteome</keyword>
<dbReference type="EMBL" id="MU003797">
    <property type="protein sequence ID" value="KAF2720692.1"/>
    <property type="molecule type" value="Genomic_DNA"/>
</dbReference>
<dbReference type="AlphaFoldDB" id="A0A9P4Q4Z7"/>
<feature type="signal peptide" evidence="2">
    <location>
        <begin position="1"/>
        <end position="20"/>
    </location>
</feature>
<evidence type="ECO:0000313" key="4">
    <source>
        <dbReference type="Proteomes" id="UP000799441"/>
    </source>
</evidence>
<keyword evidence="2" id="KW-0732">Signal</keyword>
<proteinExistence type="predicted"/>